<evidence type="ECO:0000313" key="8">
    <source>
        <dbReference type="Proteomes" id="UP000325440"/>
    </source>
</evidence>
<dbReference type="InterPro" id="IPR018097">
    <property type="entry name" value="EGF_Ca-bd_CS"/>
</dbReference>
<organism evidence="7 8">
    <name type="scientific">Cinara cedri</name>
    <dbReference type="NCBI Taxonomy" id="506608"/>
    <lineage>
        <taxon>Eukaryota</taxon>
        <taxon>Metazoa</taxon>
        <taxon>Ecdysozoa</taxon>
        <taxon>Arthropoda</taxon>
        <taxon>Hexapoda</taxon>
        <taxon>Insecta</taxon>
        <taxon>Pterygota</taxon>
        <taxon>Neoptera</taxon>
        <taxon>Paraneoptera</taxon>
        <taxon>Hemiptera</taxon>
        <taxon>Sternorrhyncha</taxon>
        <taxon>Aphidomorpha</taxon>
        <taxon>Aphidoidea</taxon>
        <taxon>Aphididae</taxon>
        <taxon>Lachninae</taxon>
        <taxon>Cinara</taxon>
    </lineage>
</organism>
<sequence>MRLLLLFPLLQVLYALDSNLIPKSSDDNSPCKSCKVLVESFEKGLDRTKNDHFGGGNTAWEEKNLLTYSNSEVRFVEIHDSLCTETSKNQDMCFHLSGEYEHHLKEWWTNGRKEDLYQWFCINRLKVCCPPKYYGPDCLPCKGYPNVCNSHGTCKGDGTREGNGLCKCNSGYSSDNCDQCANDYFAIIKNETLTCKKCHKSCKNGCKDSGPKGCNECKDGWVYTDEINGCVDINECLEQGVCTSEHFCFNNEGSYSCLSCDQSCKDCYGEGNEMCYNCAPGYTMKNKKCLVNMERKNSDQSRYITYGGLGIATVIIFRMNTTIASVLGILIAMYIMIIEFLINELYKS</sequence>
<keyword evidence="5" id="KW-0732">Signal</keyword>
<dbReference type="PROSITE" id="PS01187">
    <property type="entry name" value="EGF_CA"/>
    <property type="match status" value="1"/>
</dbReference>
<evidence type="ECO:0000256" key="3">
    <source>
        <dbReference type="PROSITE-ProRule" id="PRU00076"/>
    </source>
</evidence>
<evidence type="ECO:0000256" key="2">
    <source>
        <dbReference type="ARBA" id="ARBA00023157"/>
    </source>
</evidence>
<keyword evidence="1 3" id="KW-0245">EGF-like domain</keyword>
<evidence type="ECO:0000313" key="7">
    <source>
        <dbReference type="EMBL" id="VVC25059.1"/>
    </source>
</evidence>
<protein>
    <submittedName>
        <fullName evidence="7">Growth factor receptor cysteine-rich domain,Furin-like repeat,EGF-like calcium-binding</fullName>
    </submittedName>
</protein>
<evidence type="ECO:0000256" key="1">
    <source>
        <dbReference type="ARBA" id="ARBA00022536"/>
    </source>
</evidence>
<keyword evidence="8" id="KW-1185">Reference proteome</keyword>
<keyword evidence="2 3" id="KW-1015">Disulfide bond</keyword>
<name>A0A5E4M308_9HEMI</name>
<accession>A0A5E4M308</accession>
<keyword evidence="4" id="KW-0472">Membrane</keyword>
<feature type="disulfide bond" evidence="3">
    <location>
        <begin position="168"/>
        <end position="177"/>
    </location>
</feature>
<evidence type="ECO:0000256" key="4">
    <source>
        <dbReference type="SAM" id="Phobius"/>
    </source>
</evidence>
<dbReference type="SUPFAM" id="SSF57184">
    <property type="entry name" value="Growth factor receptor domain"/>
    <property type="match status" value="1"/>
</dbReference>
<dbReference type="Gene3D" id="2.10.220.10">
    <property type="entry name" value="Hormone Receptor, Insulin-like Growth Factor Receptor 1, Chain A, domain 2"/>
    <property type="match status" value="1"/>
</dbReference>
<gene>
    <name evidence="7" type="ORF">CINCED_3A001520</name>
</gene>
<feature type="transmembrane region" description="Helical" evidence="4">
    <location>
        <begin position="323"/>
        <end position="342"/>
    </location>
</feature>
<comment type="caution">
    <text evidence="3">Lacks conserved residue(s) required for the propagation of feature annotation.</text>
</comment>
<dbReference type="InterPro" id="IPR006212">
    <property type="entry name" value="Furin_repeat"/>
</dbReference>
<dbReference type="OrthoDB" id="19903at2759"/>
<dbReference type="PROSITE" id="PS50026">
    <property type="entry name" value="EGF_3"/>
    <property type="match status" value="1"/>
</dbReference>
<proteinExistence type="predicted"/>
<keyword evidence="4" id="KW-1133">Transmembrane helix</keyword>
<dbReference type="EMBL" id="CABPRJ010000008">
    <property type="protein sequence ID" value="VVC25059.1"/>
    <property type="molecule type" value="Genomic_DNA"/>
</dbReference>
<dbReference type="InterPro" id="IPR009030">
    <property type="entry name" value="Growth_fac_rcpt_cys_sf"/>
</dbReference>
<dbReference type="InterPro" id="IPR000742">
    <property type="entry name" value="EGF"/>
</dbReference>
<keyword evidence="4" id="KW-0812">Transmembrane</keyword>
<keyword evidence="7" id="KW-0675">Receptor</keyword>
<dbReference type="SMART" id="SM00261">
    <property type="entry name" value="FU"/>
    <property type="match status" value="2"/>
</dbReference>
<dbReference type="Proteomes" id="UP000325440">
    <property type="component" value="Unassembled WGS sequence"/>
</dbReference>
<dbReference type="GO" id="GO:0005509">
    <property type="term" value="F:calcium ion binding"/>
    <property type="evidence" value="ECO:0007669"/>
    <property type="project" value="InterPro"/>
</dbReference>
<reference evidence="7 8" key="1">
    <citation type="submission" date="2019-08" db="EMBL/GenBank/DDBJ databases">
        <authorList>
            <person name="Alioto T."/>
            <person name="Alioto T."/>
            <person name="Gomez Garrido J."/>
        </authorList>
    </citation>
    <scope>NUCLEOTIDE SEQUENCE [LARGE SCALE GENOMIC DNA]</scope>
</reference>
<feature type="domain" description="EGF-like" evidence="6">
    <location>
        <begin position="137"/>
        <end position="178"/>
    </location>
</feature>
<feature type="signal peptide" evidence="5">
    <location>
        <begin position="1"/>
        <end position="15"/>
    </location>
</feature>
<evidence type="ECO:0000256" key="5">
    <source>
        <dbReference type="SAM" id="SignalP"/>
    </source>
</evidence>
<dbReference type="AlphaFoldDB" id="A0A5E4M308"/>
<evidence type="ECO:0000259" key="6">
    <source>
        <dbReference type="PROSITE" id="PS50026"/>
    </source>
</evidence>
<feature type="chain" id="PRO_5022749578" evidence="5">
    <location>
        <begin position="16"/>
        <end position="348"/>
    </location>
</feature>